<gene>
    <name evidence="1" type="ORF">NLG97_g4735</name>
</gene>
<evidence type="ECO:0000313" key="1">
    <source>
        <dbReference type="EMBL" id="KAJ3493432.1"/>
    </source>
</evidence>
<name>A0ACC1QXL9_9HYPO</name>
<keyword evidence="2" id="KW-1185">Reference proteome</keyword>
<dbReference type="Proteomes" id="UP001148737">
    <property type="component" value="Unassembled WGS sequence"/>
</dbReference>
<dbReference type="EMBL" id="JANAKD010000487">
    <property type="protein sequence ID" value="KAJ3493432.1"/>
    <property type="molecule type" value="Genomic_DNA"/>
</dbReference>
<evidence type="ECO:0000313" key="2">
    <source>
        <dbReference type="Proteomes" id="UP001148737"/>
    </source>
</evidence>
<accession>A0ACC1QXL9</accession>
<proteinExistence type="predicted"/>
<reference evidence="1" key="1">
    <citation type="submission" date="2022-07" db="EMBL/GenBank/DDBJ databases">
        <title>Genome Sequence of Lecanicillium saksenae.</title>
        <authorList>
            <person name="Buettner E."/>
        </authorList>
    </citation>
    <scope>NUCLEOTIDE SEQUENCE</scope>
    <source>
        <strain evidence="1">VT-O1</strain>
    </source>
</reference>
<comment type="caution">
    <text evidence="1">The sequence shown here is derived from an EMBL/GenBank/DDBJ whole genome shotgun (WGS) entry which is preliminary data.</text>
</comment>
<organism evidence="1 2">
    <name type="scientific">Lecanicillium saksenae</name>
    <dbReference type="NCBI Taxonomy" id="468837"/>
    <lineage>
        <taxon>Eukaryota</taxon>
        <taxon>Fungi</taxon>
        <taxon>Dikarya</taxon>
        <taxon>Ascomycota</taxon>
        <taxon>Pezizomycotina</taxon>
        <taxon>Sordariomycetes</taxon>
        <taxon>Hypocreomycetidae</taxon>
        <taxon>Hypocreales</taxon>
        <taxon>Cordycipitaceae</taxon>
        <taxon>Lecanicillium</taxon>
    </lineage>
</organism>
<sequence>MHRQLWEPVPWVLIAGAVGVPLLTLVTLKQFLGAKKHQNSTYRDEDGEATNDSAALCTASIPRAVLNTAAVAGLSVELYRHFALNPDQTTNSTSRWIPTMNWFFLVMQAFIINNDSRFLVRYMHGVRLAFSAAFSLPWAIYKRPIKMGSEPQSNWFELCLLLIIIVASTSIPRRPAVFYGGKAVDRQFSASVIGRLTFAWGPFHQSKSEVPTSLKMEDLPEIGYASRVRVLKDVFEVRGGTGELWQRLMRAFWSVLVQQWLLVFLAACSQFGSRYALFKLLQALEMQPGYNEAAGVWVVGLGFGLLVETFSKSWLTWVTQMRLQIPIEGMLKTLVLEKTARSKLSGENNSANGKNESAPTEKLSLTDLVTNDCMETANACAHTHHFLMIAFKLILDVGYLAQLLGVKSVLVGSAASLLLALLSTRLSQNHREASVKRAKAHSAVSNLISEALENLRHIRLSSMERVWQKRLASVRDEELKKMWHADIAMAALSLVVNLSPVLLASLALSTYAFETGHLSSSVAFLSLNLFNSLHAEFKEVPGRITDARTSWSSYERLQKFFNGPERKISAKSADILELQNADLAWDSSSATGFALREVSLKFPAGNLSIITGSTGSGKSLLVAGLLDEADICAGSLLAPFSSSSEKPAQASAVSSTALVSQPPWIENCTVKENIIFGSKYNESRYGKVLKACALEKDIGVLPKGDDTVAGLNGAFLSGGQKWRVALARAFYSSSKIIILDDVLSAVDAHVAKQICEQALTGDLAKDRTVILVTHTPGVCLSAAKYHVKVMNGTAAGKSLPLGSVTGGDSDTKLEKEKLVPNPEDETSAAELPRLKPGKLAMMSGKRVFSAYIWASGGILPLAIGIFVTLVARAAANSSSWWLTRWTAYDVDKADSSIASKIGIYLLLSFSAVAAVEIRALILQRMSLHASRSLFQKLVGSVLYAPLSWIDSMPLGELIQTVETDMYSLDNRTTETIHNLLGNVIHLVFILSASCVSAPQSNFFSIAIIFTYANVATRQLSVSRQLMRLIDQSLRPILEHVTSVPAGLATIRAFNRTAHYLDEMDDLSDRGGKLGLHLILGQQWLAVRLGSLGVVFVTAMAAALVYQGADAAKTGLVISLALQLQSALRGATGIFNVQDLLTRTIGRIISLASVERESQEGDQPKEAWPERSNIEARNLVVSYDSSLRPALNNVSFSVKPKQRLGIVGRTGAGKTSLTSALLRFISPTEGGIFIDGVNIAKIKLQRLRDVLTLIPQDPFLFSGTLRSNVDPHGMKSDEAILAALCRVHLTSPNTTGEAQSSKFSNLDMEIDAGGKNLSYGQRQLLCLARALLVQCPILILDEATSAVDSNVDAAIQQVIREDFQDSTILVVAHRLLTVADFDNILVMSDGEVAEFGPPKELMARKGRFWDMVQQSGDADHIISAMKQS</sequence>
<protein>
    <submittedName>
        <fullName evidence="1">Uncharacterized protein</fullName>
    </submittedName>
</protein>